<dbReference type="InterPro" id="IPR005702">
    <property type="entry name" value="Wzc-like_C"/>
</dbReference>
<evidence type="ECO:0000256" key="1">
    <source>
        <dbReference type="ARBA" id="ARBA00007316"/>
    </source>
</evidence>
<evidence type="ECO:0000256" key="6">
    <source>
        <dbReference type="ARBA" id="ARBA00022840"/>
    </source>
</evidence>
<feature type="region of interest" description="Disordered" evidence="9">
    <location>
        <begin position="448"/>
        <end position="480"/>
    </location>
</feature>
<feature type="transmembrane region" description="Helical" evidence="10">
    <location>
        <begin position="173"/>
        <end position="191"/>
    </location>
</feature>
<accession>A0ABX0GZB1</accession>
<keyword evidence="13" id="KW-1185">Reference proteome</keyword>
<dbReference type="CDD" id="cd05387">
    <property type="entry name" value="BY-kinase"/>
    <property type="match status" value="1"/>
</dbReference>
<dbReference type="Gene3D" id="3.40.50.300">
    <property type="entry name" value="P-loop containing nucleotide triphosphate hydrolases"/>
    <property type="match status" value="1"/>
</dbReference>
<feature type="transmembrane region" description="Helical" evidence="10">
    <location>
        <begin position="14"/>
        <end position="32"/>
    </location>
</feature>
<feature type="compositionally biased region" description="Basic and acidic residues" evidence="9">
    <location>
        <begin position="471"/>
        <end position="480"/>
    </location>
</feature>
<comment type="caution">
    <text evidence="12">The sequence shown here is derived from an EMBL/GenBank/DDBJ whole genome shotgun (WGS) entry which is preliminary data.</text>
</comment>
<keyword evidence="10" id="KW-0472">Membrane</keyword>
<organism evidence="12 13">
    <name type="scientific">Motilibacter deserti</name>
    <dbReference type="NCBI Taxonomy" id="2714956"/>
    <lineage>
        <taxon>Bacteria</taxon>
        <taxon>Bacillati</taxon>
        <taxon>Actinomycetota</taxon>
        <taxon>Actinomycetes</taxon>
        <taxon>Motilibacterales</taxon>
        <taxon>Motilibacteraceae</taxon>
        <taxon>Motilibacter</taxon>
    </lineage>
</organism>
<evidence type="ECO:0000256" key="9">
    <source>
        <dbReference type="SAM" id="MobiDB-lite"/>
    </source>
</evidence>
<keyword evidence="10" id="KW-1133">Transmembrane helix</keyword>
<evidence type="ECO:0000313" key="13">
    <source>
        <dbReference type="Proteomes" id="UP000800981"/>
    </source>
</evidence>
<dbReference type="Pfam" id="PF13614">
    <property type="entry name" value="AAA_31"/>
    <property type="match status" value="1"/>
</dbReference>
<evidence type="ECO:0000256" key="7">
    <source>
        <dbReference type="ARBA" id="ARBA00023137"/>
    </source>
</evidence>
<dbReference type="EMBL" id="JAANNP010000131">
    <property type="protein sequence ID" value="NHC16318.1"/>
    <property type="molecule type" value="Genomic_DNA"/>
</dbReference>
<evidence type="ECO:0000256" key="4">
    <source>
        <dbReference type="ARBA" id="ARBA00022741"/>
    </source>
</evidence>
<dbReference type="GO" id="GO:0004715">
    <property type="term" value="F:non-membrane spanning protein tyrosine kinase activity"/>
    <property type="evidence" value="ECO:0007669"/>
    <property type="project" value="UniProtKB-EC"/>
</dbReference>
<sequence>MELLDYLRVVKRRWYLPVAVLLVCVGASVWATDRQPELYSTTMTFNVVERSGLQLDAGVGADWARGRAPTYVSALQSGQGQAAVSEALELPAGVTLGHTGVSGGWRSETVFIDIQVQADSAQGVYAYAQAVAKAFPTYINSTFEGGGSQVRLRLFEAPYLPAEPFSPDKQRNYLLGLVLGLVLGVAAAFVADSLDRSVRTAEDVERISGLTLLASIPLEHRGQRALAAQLPRSQRAEAVRQLRTNVMFAGVDKPLRTLLVTSAVASEGKTTTAVNLAITSALAGQRVLIVDADLRRPGVSDELGIEGAFGLTNLLIDETTLEDAVQPWGPDGELHVLPSGAVPANPSELLGSMRMLDLIHELRLRYDLVIFDTPPVLPVTDATVLARAVDGVVLVTKVGSTSRDRLKRAVQGLRKLDIRIVGVTCNWTSATEAYYLPRPGSRFRLRSSRFRPRRAGATAEPLQKHARRRRNQAEPDARSA</sequence>
<evidence type="ECO:0000256" key="2">
    <source>
        <dbReference type="ARBA" id="ARBA00011903"/>
    </source>
</evidence>
<evidence type="ECO:0000256" key="8">
    <source>
        <dbReference type="ARBA" id="ARBA00051245"/>
    </source>
</evidence>
<dbReference type="PANTHER" id="PTHR32309:SF13">
    <property type="entry name" value="FERRIC ENTEROBACTIN TRANSPORT PROTEIN FEPE"/>
    <property type="match status" value="1"/>
</dbReference>
<evidence type="ECO:0000313" key="12">
    <source>
        <dbReference type="EMBL" id="NHC16318.1"/>
    </source>
</evidence>
<dbReference type="SUPFAM" id="SSF52540">
    <property type="entry name" value="P-loop containing nucleoside triphosphate hydrolases"/>
    <property type="match status" value="1"/>
</dbReference>
<dbReference type="InterPro" id="IPR050445">
    <property type="entry name" value="Bact_polysacc_biosynth/exp"/>
</dbReference>
<keyword evidence="10" id="KW-0812">Transmembrane</keyword>
<name>A0ABX0GZB1_9ACTN</name>
<gene>
    <name evidence="12" type="ORF">G9H71_21265</name>
</gene>
<dbReference type="EC" id="2.7.10.2" evidence="2"/>
<keyword evidence="4" id="KW-0547">Nucleotide-binding</keyword>
<keyword evidence="7" id="KW-0829">Tyrosine-protein kinase</keyword>
<comment type="catalytic activity">
    <reaction evidence="8">
        <text>L-tyrosyl-[protein] + ATP = O-phospho-L-tyrosyl-[protein] + ADP + H(+)</text>
        <dbReference type="Rhea" id="RHEA:10596"/>
        <dbReference type="Rhea" id="RHEA-COMP:10136"/>
        <dbReference type="Rhea" id="RHEA-COMP:20101"/>
        <dbReference type="ChEBI" id="CHEBI:15378"/>
        <dbReference type="ChEBI" id="CHEBI:30616"/>
        <dbReference type="ChEBI" id="CHEBI:46858"/>
        <dbReference type="ChEBI" id="CHEBI:61978"/>
        <dbReference type="ChEBI" id="CHEBI:456216"/>
        <dbReference type="EC" id="2.7.10.2"/>
    </reaction>
</comment>
<dbReference type="Proteomes" id="UP000800981">
    <property type="component" value="Unassembled WGS sequence"/>
</dbReference>
<dbReference type="RefSeq" id="WP_166284769.1">
    <property type="nucleotide sequence ID" value="NZ_JAANNP010000131.1"/>
</dbReference>
<dbReference type="InterPro" id="IPR025669">
    <property type="entry name" value="AAA_dom"/>
</dbReference>
<feature type="domain" description="AAA" evidence="11">
    <location>
        <begin position="268"/>
        <end position="403"/>
    </location>
</feature>
<dbReference type="InterPro" id="IPR027417">
    <property type="entry name" value="P-loop_NTPase"/>
</dbReference>
<protein>
    <recommendedName>
        <fullName evidence="2">non-specific protein-tyrosine kinase</fullName>
        <ecNumber evidence="2">2.7.10.2</ecNumber>
    </recommendedName>
</protein>
<evidence type="ECO:0000256" key="10">
    <source>
        <dbReference type="SAM" id="Phobius"/>
    </source>
</evidence>
<comment type="similarity">
    <text evidence="1">Belongs to the CpsD/CapB family.</text>
</comment>
<keyword evidence="6" id="KW-0067">ATP-binding</keyword>
<keyword evidence="5" id="KW-0418">Kinase</keyword>
<keyword evidence="3 12" id="KW-0808">Transferase</keyword>
<dbReference type="PANTHER" id="PTHR32309">
    <property type="entry name" value="TYROSINE-PROTEIN KINASE"/>
    <property type="match status" value="1"/>
</dbReference>
<dbReference type="NCBIfam" id="TIGR01007">
    <property type="entry name" value="eps_fam"/>
    <property type="match status" value="1"/>
</dbReference>
<evidence type="ECO:0000256" key="3">
    <source>
        <dbReference type="ARBA" id="ARBA00022679"/>
    </source>
</evidence>
<evidence type="ECO:0000256" key="5">
    <source>
        <dbReference type="ARBA" id="ARBA00022777"/>
    </source>
</evidence>
<reference evidence="12 13" key="1">
    <citation type="submission" date="2020-03" db="EMBL/GenBank/DDBJ databases">
        <title>Two novel Motilibacter sp.</title>
        <authorList>
            <person name="Liu S."/>
        </authorList>
    </citation>
    <scope>NUCLEOTIDE SEQUENCE [LARGE SCALE GENOMIC DNA]</scope>
    <source>
        <strain evidence="12 13">E257</strain>
    </source>
</reference>
<evidence type="ECO:0000259" key="11">
    <source>
        <dbReference type="Pfam" id="PF13614"/>
    </source>
</evidence>
<proteinExistence type="inferred from homology"/>